<proteinExistence type="predicted"/>
<keyword evidence="1" id="KW-0812">Transmembrane</keyword>
<keyword evidence="1" id="KW-0472">Membrane</keyword>
<accession>A0ABW4QFQ4</accession>
<keyword evidence="1" id="KW-1133">Transmembrane helix</keyword>
<sequence>MDILYAVGALLLAAPALLFIIIILLARKRLGYRSIGVAADWTTLLLFFSVPSAAAAIWNYEASMATYSGALVIAILMLVAEWKQSKEIEIPRLTRKTWRVYFLVLSLAHFLICTAGLLFTFIKFFNS</sequence>
<protein>
    <submittedName>
        <fullName evidence="2">DUF3397 family protein</fullName>
    </submittedName>
</protein>
<reference evidence="3" key="1">
    <citation type="journal article" date="2019" name="Int. J. Syst. Evol. Microbiol.">
        <title>The Global Catalogue of Microorganisms (GCM) 10K type strain sequencing project: providing services to taxonomists for standard genome sequencing and annotation.</title>
        <authorList>
            <consortium name="The Broad Institute Genomics Platform"/>
            <consortium name="The Broad Institute Genome Sequencing Center for Infectious Disease"/>
            <person name="Wu L."/>
            <person name="Ma J."/>
        </authorList>
    </citation>
    <scope>NUCLEOTIDE SEQUENCE [LARGE SCALE GENOMIC DNA]</scope>
    <source>
        <strain evidence="3">CGMCC 1.15475</strain>
    </source>
</reference>
<feature type="transmembrane region" description="Helical" evidence="1">
    <location>
        <begin position="100"/>
        <end position="122"/>
    </location>
</feature>
<dbReference type="EMBL" id="JBHUFW010000004">
    <property type="protein sequence ID" value="MFD1862381.1"/>
    <property type="molecule type" value="Genomic_DNA"/>
</dbReference>
<dbReference type="InterPro" id="IPR024515">
    <property type="entry name" value="DUF3397"/>
</dbReference>
<dbReference type="Proteomes" id="UP001597273">
    <property type="component" value="Unassembled WGS sequence"/>
</dbReference>
<dbReference type="Pfam" id="PF11877">
    <property type="entry name" value="DUF3397"/>
    <property type="match status" value="1"/>
</dbReference>
<evidence type="ECO:0000256" key="1">
    <source>
        <dbReference type="SAM" id="Phobius"/>
    </source>
</evidence>
<feature type="transmembrane region" description="Helical" evidence="1">
    <location>
        <begin position="6"/>
        <end position="26"/>
    </location>
</feature>
<feature type="transmembrane region" description="Helical" evidence="1">
    <location>
        <begin position="64"/>
        <end position="80"/>
    </location>
</feature>
<gene>
    <name evidence="2" type="ORF">ACFSDB_05540</name>
</gene>
<feature type="transmembrane region" description="Helical" evidence="1">
    <location>
        <begin position="38"/>
        <end position="58"/>
    </location>
</feature>
<dbReference type="RefSeq" id="WP_204892579.1">
    <property type="nucleotide sequence ID" value="NZ_JBHUFW010000004.1"/>
</dbReference>
<organism evidence="2 3">
    <name type="scientific">Planococcus chinensis</name>
    <dbReference type="NCBI Taxonomy" id="272917"/>
    <lineage>
        <taxon>Bacteria</taxon>
        <taxon>Bacillati</taxon>
        <taxon>Bacillota</taxon>
        <taxon>Bacilli</taxon>
        <taxon>Bacillales</taxon>
        <taxon>Caryophanaceae</taxon>
        <taxon>Planococcus</taxon>
    </lineage>
</organism>
<evidence type="ECO:0000313" key="2">
    <source>
        <dbReference type="EMBL" id="MFD1862381.1"/>
    </source>
</evidence>
<keyword evidence="3" id="KW-1185">Reference proteome</keyword>
<name>A0ABW4QFQ4_9BACL</name>
<evidence type="ECO:0000313" key="3">
    <source>
        <dbReference type="Proteomes" id="UP001597273"/>
    </source>
</evidence>
<comment type="caution">
    <text evidence="2">The sequence shown here is derived from an EMBL/GenBank/DDBJ whole genome shotgun (WGS) entry which is preliminary data.</text>
</comment>